<dbReference type="Proteomes" id="UP001597034">
    <property type="component" value="Unassembled WGS sequence"/>
</dbReference>
<comment type="caution">
    <text evidence="1">The sequence shown here is derived from an EMBL/GenBank/DDBJ whole genome shotgun (WGS) entry which is preliminary data.</text>
</comment>
<gene>
    <name evidence="1" type="ORF">ACFSBL_03135</name>
</gene>
<dbReference type="AlphaFoldDB" id="A0ABD6DF23"/>
<evidence type="ECO:0000313" key="1">
    <source>
        <dbReference type="EMBL" id="MFD1644668.1"/>
    </source>
</evidence>
<proteinExistence type="predicted"/>
<sequence>METTHLVIFGPVNDEVNETADQIRTLCERKGVEYQGPHTFEVIKDWTPDRDDEPPYVINGREMAKEEVEPLLNRSIYTRKFEFYRYGSDDVVKQLSFRDYPESIFVSIAVNQSEFQGWNQGYAPHTYDPATDYKTDP</sequence>
<dbReference type="RefSeq" id="WP_256399927.1">
    <property type="nucleotide sequence ID" value="NZ_JANHJR010000002.1"/>
</dbReference>
<organism evidence="1 2">
    <name type="scientific">Haloarchaeobius litoreus</name>
    <dbReference type="NCBI Taxonomy" id="755306"/>
    <lineage>
        <taxon>Archaea</taxon>
        <taxon>Methanobacteriati</taxon>
        <taxon>Methanobacteriota</taxon>
        <taxon>Stenosarchaea group</taxon>
        <taxon>Halobacteria</taxon>
        <taxon>Halobacteriales</taxon>
        <taxon>Halorubellaceae</taxon>
        <taxon>Haloarchaeobius</taxon>
    </lineage>
</organism>
<evidence type="ECO:0000313" key="2">
    <source>
        <dbReference type="Proteomes" id="UP001597034"/>
    </source>
</evidence>
<keyword evidence="2" id="KW-1185">Reference proteome</keyword>
<dbReference type="EMBL" id="JBHUDO010000001">
    <property type="protein sequence ID" value="MFD1644668.1"/>
    <property type="molecule type" value="Genomic_DNA"/>
</dbReference>
<accession>A0ABD6DF23</accession>
<protein>
    <submittedName>
        <fullName evidence="1">Uncharacterized protein</fullName>
    </submittedName>
</protein>
<name>A0ABD6DF23_9EURY</name>
<reference evidence="1 2" key="1">
    <citation type="journal article" date="2019" name="Int. J. Syst. Evol. Microbiol.">
        <title>The Global Catalogue of Microorganisms (GCM) 10K type strain sequencing project: providing services to taxonomists for standard genome sequencing and annotation.</title>
        <authorList>
            <consortium name="The Broad Institute Genomics Platform"/>
            <consortium name="The Broad Institute Genome Sequencing Center for Infectious Disease"/>
            <person name="Wu L."/>
            <person name="Ma J."/>
        </authorList>
    </citation>
    <scope>NUCLEOTIDE SEQUENCE [LARGE SCALE GENOMIC DNA]</scope>
    <source>
        <strain evidence="1 2">CGMCC 1.10390</strain>
    </source>
</reference>